<dbReference type="GO" id="GO:0071897">
    <property type="term" value="P:DNA biosynthetic process"/>
    <property type="evidence" value="ECO:0007669"/>
    <property type="project" value="UniProtKB-KW"/>
</dbReference>
<dbReference type="GO" id="GO:0004797">
    <property type="term" value="F:thymidine kinase activity"/>
    <property type="evidence" value="ECO:0007669"/>
    <property type="project" value="UniProtKB-EC"/>
</dbReference>
<dbReference type="SUPFAM" id="SSF52540">
    <property type="entry name" value="P-loop containing nucleoside triphosphate hydrolases"/>
    <property type="match status" value="1"/>
</dbReference>
<dbReference type="Proteomes" id="UP000016646">
    <property type="component" value="Unassembled WGS sequence"/>
</dbReference>
<accession>U2N0B3</accession>
<evidence type="ECO:0000313" key="12">
    <source>
        <dbReference type="EMBL" id="ERF59443.1"/>
    </source>
</evidence>
<dbReference type="EC" id="2.7.1.21" evidence="2 10"/>
<proteinExistence type="inferred from homology"/>
<evidence type="ECO:0000256" key="10">
    <source>
        <dbReference type="RuleBase" id="RU000544"/>
    </source>
</evidence>
<dbReference type="eggNOG" id="COG1435">
    <property type="taxonomic scope" value="Bacteria"/>
</dbReference>
<keyword evidence="3 10" id="KW-0237">DNA synthesis</keyword>
<evidence type="ECO:0000256" key="6">
    <source>
        <dbReference type="ARBA" id="ARBA00022777"/>
    </source>
</evidence>
<dbReference type="STRING" id="1125725.HMPREF1325_1468"/>
<dbReference type="EMBL" id="AVQI01000009">
    <property type="protein sequence ID" value="ERK04884.1"/>
    <property type="molecule type" value="Genomic_DNA"/>
</dbReference>
<keyword evidence="6 10" id="KW-0418">Kinase</keyword>
<dbReference type="GO" id="GO:0005524">
    <property type="term" value="F:ATP binding"/>
    <property type="evidence" value="ECO:0007669"/>
    <property type="project" value="UniProtKB-KW"/>
</dbReference>
<evidence type="ECO:0000313" key="15">
    <source>
        <dbReference type="Proteomes" id="UP000016646"/>
    </source>
</evidence>
<evidence type="ECO:0000256" key="4">
    <source>
        <dbReference type="ARBA" id="ARBA00022679"/>
    </source>
</evidence>
<dbReference type="RefSeq" id="WP_021331522.1">
    <property type="nucleotide sequence ID" value="NZ_AUZJ01000069.1"/>
</dbReference>
<dbReference type="GO" id="GO:0046104">
    <property type="term" value="P:thymidine metabolic process"/>
    <property type="evidence" value="ECO:0007669"/>
    <property type="project" value="TreeGrafter"/>
</dbReference>
<dbReference type="PANTHER" id="PTHR11441">
    <property type="entry name" value="THYMIDINE KINASE"/>
    <property type="match status" value="1"/>
</dbReference>
<dbReference type="InterPro" id="IPR027417">
    <property type="entry name" value="P-loop_NTPase"/>
</dbReference>
<sequence>MVELITGPMFSGKSTLLFQKMERYVYAHKKIILVRPDRDTRSFFSHSPLENGLRRLAESKKIDTVSLSSFDGGTRFDEYDAVFVDEYFMIKNCTALAIECRKDQDIYFAGLLATSECTLFTEAAQLLPYCDSIIKLNGVCTQCASQVGNYSYYMQGAKTSDIVVGDSEYTCLCRDCYLKNQKEKETQLTLE</sequence>
<feature type="binding site" evidence="9">
    <location>
        <begin position="162"/>
        <end position="165"/>
    </location>
    <ligand>
        <name>substrate</name>
    </ligand>
</feature>
<name>U2N0B3_TRESO</name>
<reference evidence="14 15" key="1">
    <citation type="submission" date="2013-08" db="EMBL/GenBank/DDBJ databases">
        <authorList>
            <person name="Durkin A.S."/>
            <person name="Haft D.R."/>
            <person name="McCorrison J."/>
            <person name="Torralba M."/>
            <person name="Gillis M."/>
            <person name="Haft D.H."/>
            <person name="Methe B."/>
            <person name="Sutton G."/>
            <person name="Nelson K.E."/>
        </authorList>
    </citation>
    <scope>NUCLEOTIDE SEQUENCE [LARGE SCALE GENOMIC DNA]</scope>
    <source>
        <strain evidence="13 15">ATCC 35536</strain>
        <strain evidence="12 14">VPI DR56BR1116</strain>
    </source>
</reference>
<evidence type="ECO:0000256" key="2">
    <source>
        <dbReference type="ARBA" id="ARBA00012118"/>
    </source>
</evidence>
<evidence type="ECO:0000256" key="11">
    <source>
        <dbReference type="RuleBase" id="RU004165"/>
    </source>
</evidence>
<dbReference type="InterPro" id="IPR001267">
    <property type="entry name" value="Thymidine_kinase"/>
</dbReference>
<evidence type="ECO:0000256" key="9">
    <source>
        <dbReference type="PIRSR" id="PIRSR035805-2"/>
    </source>
</evidence>
<dbReference type="PATRIC" id="fig|1125725.3.peg.2606"/>
<evidence type="ECO:0000313" key="14">
    <source>
        <dbReference type="Proteomes" id="UP000016412"/>
    </source>
</evidence>
<dbReference type="PIRSF" id="PIRSF035805">
    <property type="entry name" value="TK_cell"/>
    <property type="match status" value="1"/>
</dbReference>
<organism evidence="12 14">
    <name type="scientific">Treponema socranskii subsp. socranskii VPI DR56BR1116 = ATCC 35536</name>
    <dbReference type="NCBI Taxonomy" id="1125725"/>
    <lineage>
        <taxon>Bacteria</taxon>
        <taxon>Pseudomonadati</taxon>
        <taxon>Spirochaetota</taxon>
        <taxon>Spirochaetia</taxon>
        <taxon>Spirochaetales</taxon>
        <taxon>Treponemataceae</taxon>
        <taxon>Treponema</taxon>
    </lineage>
</organism>
<evidence type="ECO:0000256" key="5">
    <source>
        <dbReference type="ARBA" id="ARBA00022741"/>
    </source>
</evidence>
<evidence type="ECO:0000313" key="13">
    <source>
        <dbReference type="EMBL" id="ERK04884.1"/>
    </source>
</evidence>
<dbReference type="OrthoDB" id="9781579at2"/>
<dbReference type="Pfam" id="PF00265">
    <property type="entry name" value="TK"/>
    <property type="match status" value="1"/>
</dbReference>
<comment type="similarity">
    <text evidence="1 11">Belongs to the thymidine kinase family.</text>
</comment>
<keyword evidence="4 10" id="KW-0808">Transferase</keyword>
<gene>
    <name evidence="12" type="primary">tdk</name>
    <name evidence="13" type="ORF">HMPREF0860_0961</name>
    <name evidence="12" type="ORF">HMPREF1325_1468</name>
</gene>
<dbReference type="AlphaFoldDB" id="U2N0B3"/>
<evidence type="ECO:0000256" key="1">
    <source>
        <dbReference type="ARBA" id="ARBA00007587"/>
    </source>
</evidence>
<feature type="binding site" evidence="9">
    <location>
        <position position="169"/>
    </location>
    <ligand>
        <name>substrate</name>
    </ligand>
</feature>
<keyword evidence="15" id="KW-1185">Reference proteome</keyword>
<dbReference type="EMBL" id="AUZJ01000069">
    <property type="protein sequence ID" value="ERF59443.1"/>
    <property type="molecule type" value="Genomic_DNA"/>
</dbReference>
<evidence type="ECO:0000256" key="8">
    <source>
        <dbReference type="PIRSR" id="PIRSR035805-1"/>
    </source>
</evidence>
<dbReference type="Gene3D" id="3.40.50.300">
    <property type="entry name" value="P-loop containing nucleotide triphosphate hydrolases"/>
    <property type="match status" value="1"/>
</dbReference>
<evidence type="ECO:0000256" key="7">
    <source>
        <dbReference type="ARBA" id="ARBA00022840"/>
    </source>
</evidence>
<keyword evidence="7 10" id="KW-0067">ATP-binding</keyword>
<protein>
    <recommendedName>
        <fullName evidence="2 10">Thymidine kinase</fullName>
        <ecNumber evidence="2 10">2.7.1.21</ecNumber>
    </recommendedName>
</protein>
<feature type="active site" description="Proton acceptor" evidence="8">
    <location>
        <position position="86"/>
    </location>
</feature>
<dbReference type="PANTHER" id="PTHR11441:SF0">
    <property type="entry name" value="THYMIDINE KINASE, CYTOSOLIC"/>
    <property type="match status" value="1"/>
</dbReference>
<comment type="caution">
    <text evidence="12">The sequence shown here is derived from an EMBL/GenBank/DDBJ whole genome shotgun (WGS) entry which is preliminary data.</text>
</comment>
<comment type="catalytic activity">
    <reaction evidence="10">
        <text>thymidine + ATP = dTMP + ADP + H(+)</text>
        <dbReference type="Rhea" id="RHEA:19129"/>
        <dbReference type="ChEBI" id="CHEBI:15378"/>
        <dbReference type="ChEBI" id="CHEBI:17748"/>
        <dbReference type="ChEBI" id="CHEBI:30616"/>
        <dbReference type="ChEBI" id="CHEBI:63528"/>
        <dbReference type="ChEBI" id="CHEBI:456216"/>
        <dbReference type="EC" id="2.7.1.21"/>
    </reaction>
</comment>
<dbReference type="Proteomes" id="UP000016412">
    <property type="component" value="Unassembled WGS sequence"/>
</dbReference>
<evidence type="ECO:0000256" key="3">
    <source>
        <dbReference type="ARBA" id="ARBA00022634"/>
    </source>
</evidence>
<keyword evidence="5 10" id="KW-0547">Nucleotide-binding</keyword>